<dbReference type="GO" id="GO:0016020">
    <property type="term" value="C:membrane"/>
    <property type="evidence" value="ECO:0007669"/>
    <property type="project" value="UniProtKB-SubCell"/>
</dbReference>
<evidence type="ECO:0000259" key="7">
    <source>
        <dbReference type="Pfam" id="PF01490"/>
    </source>
</evidence>
<dbReference type="OMA" id="IIWNTYL"/>
<feature type="transmembrane region" description="Helical" evidence="6">
    <location>
        <begin position="343"/>
        <end position="364"/>
    </location>
</feature>
<evidence type="ECO:0000256" key="2">
    <source>
        <dbReference type="ARBA" id="ARBA00022692"/>
    </source>
</evidence>
<dbReference type="RefSeq" id="XP_012898223.1">
    <property type="nucleotide sequence ID" value="XM_013042769.1"/>
</dbReference>
<dbReference type="InParanoid" id="D8M7Y6"/>
<feature type="transmembrane region" description="Helical" evidence="6">
    <location>
        <begin position="408"/>
        <end position="432"/>
    </location>
</feature>
<feature type="transmembrane region" description="Helical" evidence="6">
    <location>
        <begin position="193"/>
        <end position="210"/>
    </location>
</feature>
<dbReference type="Proteomes" id="UP000008312">
    <property type="component" value="Unassembled WGS sequence"/>
</dbReference>
<keyword evidence="9" id="KW-1185">Reference proteome</keyword>
<feature type="transmembrane region" description="Helical" evidence="6">
    <location>
        <begin position="222"/>
        <end position="244"/>
    </location>
</feature>
<evidence type="ECO:0000313" key="9">
    <source>
        <dbReference type="Proteomes" id="UP000008312"/>
    </source>
</evidence>
<proteinExistence type="predicted"/>
<feature type="domain" description="Amino acid transporter transmembrane" evidence="7">
    <location>
        <begin position="71"/>
        <end position="461"/>
    </location>
</feature>
<evidence type="ECO:0000313" key="8">
    <source>
        <dbReference type="EMBL" id="CBK24175.2"/>
    </source>
</evidence>
<comment type="subcellular location">
    <subcellularLocation>
        <location evidence="1">Membrane</location>
        <topology evidence="1">Multi-pass membrane protein</topology>
    </subcellularLocation>
</comment>
<keyword evidence="4 6" id="KW-0472">Membrane</keyword>
<keyword evidence="2 6" id="KW-0812">Transmembrane</keyword>
<evidence type="ECO:0000256" key="3">
    <source>
        <dbReference type="ARBA" id="ARBA00022989"/>
    </source>
</evidence>
<feature type="transmembrane region" description="Helical" evidence="6">
    <location>
        <begin position="304"/>
        <end position="323"/>
    </location>
</feature>
<sequence length="507" mass="55691">METSNTQPGANDNSTAAPKPVAETKPLDPTLTNEKGEETKASINGAEETKVIEIGEKEMSMGAEVYNSTGASLGSSIINMMNTIVGAGTLSLPCTIMDGGIVGAGLLLILSLALSLFGAHYLVVASAYTNEDSYGFIGRKLVNKGTGYFADFFMILFDFGICVGYCNIVFSQTTDLVHNVFHIDENTLDSHNWWIYLLETVLLLFPMLSLPTIDALRWTSSIAIVCIVLFVVISIIVGVRQVIIQPLEYNWFPQTIGAFSTAVSVFFTCLASHVNIPKMTAELKLPKASKFSSRVKKMDRANNVAFVACSLIYYLVGLCGYLAYGPNTEDNLLTNFGTNNTWYMNIVKLAYSFVALFSYPVLAFSPLVSIDKTLFKQPRPATRRVLQAFIWSILTYVVAMIIPQLRVIFSLTGSLCGVALVFVWPAFFYIHVAKREKARAKSTKRSQYDIKTGAIYFAWFLFYIGIVMAVFMTALEVKKLVAPSVDPTIPPTLSPTFMPSVTPTAAP</sequence>
<dbReference type="OrthoDB" id="28208at2759"/>
<feature type="transmembrane region" description="Helical" evidence="6">
    <location>
        <begin position="148"/>
        <end position="173"/>
    </location>
</feature>
<gene>
    <name evidence="8" type="ORF">GSBLH_T00003940001</name>
</gene>
<dbReference type="AlphaFoldDB" id="D8M7Y6"/>
<reference evidence="8" key="1">
    <citation type="submission" date="2010-02" db="EMBL/GenBank/DDBJ databases">
        <title>Sequencing and annotation of the Blastocystis hominis genome.</title>
        <authorList>
            <person name="Wincker P."/>
        </authorList>
    </citation>
    <scope>NUCLEOTIDE SEQUENCE</scope>
    <source>
        <strain evidence="8">Singapore isolate B</strain>
    </source>
</reference>
<evidence type="ECO:0000256" key="6">
    <source>
        <dbReference type="SAM" id="Phobius"/>
    </source>
</evidence>
<evidence type="ECO:0000256" key="1">
    <source>
        <dbReference type="ARBA" id="ARBA00004141"/>
    </source>
</evidence>
<feature type="region of interest" description="Disordered" evidence="5">
    <location>
        <begin position="1"/>
        <end position="46"/>
    </location>
</feature>
<dbReference type="InterPro" id="IPR013057">
    <property type="entry name" value="AA_transpt_TM"/>
</dbReference>
<feature type="transmembrane region" description="Helical" evidence="6">
    <location>
        <begin position="453"/>
        <end position="475"/>
    </location>
</feature>
<dbReference type="PANTHER" id="PTHR22950">
    <property type="entry name" value="AMINO ACID TRANSPORTER"/>
    <property type="match status" value="1"/>
</dbReference>
<keyword evidence="3 6" id="KW-1133">Transmembrane helix</keyword>
<evidence type="ECO:0000256" key="4">
    <source>
        <dbReference type="ARBA" id="ARBA00023136"/>
    </source>
</evidence>
<organism evidence="8">
    <name type="scientific">Blastocystis hominis</name>
    <dbReference type="NCBI Taxonomy" id="12968"/>
    <lineage>
        <taxon>Eukaryota</taxon>
        <taxon>Sar</taxon>
        <taxon>Stramenopiles</taxon>
        <taxon>Bigyra</taxon>
        <taxon>Opalozoa</taxon>
        <taxon>Opalinata</taxon>
        <taxon>Blastocystidae</taxon>
        <taxon>Blastocystis</taxon>
    </lineage>
</organism>
<dbReference type="Pfam" id="PF01490">
    <property type="entry name" value="Aa_trans"/>
    <property type="match status" value="1"/>
</dbReference>
<name>D8M7Y6_BLAHO</name>
<feature type="transmembrane region" description="Helical" evidence="6">
    <location>
        <begin position="256"/>
        <end position="276"/>
    </location>
</feature>
<accession>D8M7Y6</accession>
<protein>
    <recommendedName>
        <fullName evidence="7">Amino acid transporter transmembrane domain-containing protein</fullName>
    </recommendedName>
</protein>
<feature type="transmembrane region" description="Helical" evidence="6">
    <location>
        <begin position="101"/>
        <end position="128"/>
    </location>
</feature>
<feature type="transmembrane region" description="Helical" evidence="6">
    <location>
        <begin position="385"/>
        <end position="402"/>
    </location>
</feature>
<feature type="compositionally biased region" description="Polar residues" evidence="5">
    <location>
        <begin position="1"/>
        <end position="16"/>
    </location>
</feature>
<dbReference type="GO" id="GO:0015179">
    <property type="term" value="F:L-amino acid transmembrane transporter activity"/>
    <property type="evidence" value="ECO:0007669"/>
    <property type="project" value="TreeGrafter"/>
</dbReference>
<dbReference type="GeneID" id="24920992"/>
<evidence type="ECO:0000256" key="5">
    <source>
        <dbReference type="SAM" id="MobiDB-lite"/>
    </source>
</evidence>
<dbReference type="EMBL" id="FN668683">
    <property type="protein sequence ID" value="CBK24175.2"/>
    <property type="molecule type" value="Genomic_DNA"/>
</dbReference>